<feature type="compositionally biased region" description="Polar residues" evidence="1">
    <location>
        <begin position="379"/>
        <end position="393"/>
    </location>
</feature>
<feature type="compositionally biased region" description="Low complexity" evidence="1">
    <location>
        <begin position="59"/>
        <end position="71"/>
    </location>
</feature>
<name>A0AAV5S6S7_MAUHU</name>
<feature type="compositionally biased region" description="Low complexity" evidence="1">
    <location>
        <begin position="26"/>
        <end position="35"/>
    </location>
</feature>
<feature type="compositionally biased region" description="Polar residues" evidence="1">
    <location>
        <begin position="1"/>
        <end position="23"/>
    </location>
</feature>
<organism evidence="2 3">
    <name type="scientific">Maudiozyma humilis</name>
    <name type="common">Sour dough yeast</name>
    <name type="synonym">Kazachstania humilis</name>
    <dbReference type="NCBI Taxonomy" id="51915"/>
    <lineage>
        <taxon>Eukaryota</taxon>
        <taxon>Fungi</taxon>
        <taxon>Dikarya</taxon>
        <taxon>Ascomycota</taxon>
        <taxon>Saccharomycotina</taxon>
        <taxon>Saccharomycetes</taxon>
        <taxon>Saccharomycetales</taxon>
        <taxon>Saccharomycetaceae</taxon>
        <taxon>Maudiozyma</taxon>
    </lineage>
</organism>
<feature type="compositionally biased region" description="Polar residues" evidence="1">
    <location>
        <begin position="110"/>
        <end position="119"/>
    </location>
</feature>
<comment type="caution">
    <text evidence="2">The sequence shown here is derived from an EMBL/GenBank/DDBJ whole genome shotgun (WGS) entry which is preliminary data.</text>
</comment>
<dbReference type="InterPro" id="IPR013226">
    <property type="entry name" value="Pal1"/>
</dbReference>
<dbReference type="Proteomes" id="UP001377567">
    <property type="component" value="Unassembled WGS sequence"/>
</dbReference>
<accession>A0AAV5S6S7</accession>
<feature type="compositionally biased region" description="Basic and acidic residues" evidence="1">
    <location>
        <begin position="120"/>
        <end position="147"/>
    </location>
</feature>
<evidence type="ECO:0000313" key="2">
    <source>
        <dbReference type="EMBL" id="GMM58797.1"/>
    </source>
</evidence>
<dbReference type="AlphaFoldDB" id="A0AAV5S6S7"/>
<feature type="compositionally biased region" description="Basic and acidic residues" evidence="1">
    <location>
        <begin position="200"/>
        <end position="212"/>
    </location>
</feature>
<gene>
    <name evidence="2" type="ORF">DAKH74_054140</name>
</gene>
<feature type="compositionally biased region" description="Basic and acidic residues" evidence="1">
    <location>
        <begin position="444"/>
        <end position="455"/>
    </location>
</feature>
<evidence type="ECO:0000256" key="1">
    <source>
        <dbReference type="SAM" id="MobiDB-lite"/>
    </source>
</evidence>
<evidence type="ECO:0000313" key="3">
    <source>
        <dbReference type="Proteomes" id="UP001377567"/>
    </source>
</evidence>
<reference evidence="2 3" key="1">
    <citation type="journal article" date="2023" name="Elife">
        <title>Identification of key yeast species and microbe-microbe interactions impacting larval growth of Drosophila in the wild.</title>
        <authorList>
            <person name="Mure A."/>
            <person name="Sugiura Y."/>
            <person name="Maeda R."/>
            <person name="Honda K."/>
            <person name="Sakurai N."/>
            <person name="Takahashi Y."/>
            <person name="Watada M."/>
            <person name="Katoh T."/>
            <person name="Gotoh A."/>
            <person name="Gotoh Y."/>
            <person name="Taniguchi I."/>
            <person name="Nakamura K."/>
            <person name="Hayashi T."/>
            <person name="Katayama T."/>
            <person name="Uemura T."/>
            <person name="Hattori Y."/>
        </authorList>
    </citation>
    <scope>NUCLEOTIDE SEQUENCE [LARGE SCALE GENOMIC DNA]</scope>
    <source>
        <strain evidence="2 3">KH-74</strain>
    </source>
</reference>
<feature type="compositionally biased region" description="Basic residues" evidence="1">
    <location>
        <begin position="491"/>
        <end position="503"/>
    </location>
</feature>
<proteinExistence type="predicted"/>
<dbReference type="PANTHER" id="PTHR28307">
    <property type="entry name" value="PROTEIN PAL1"/>
    <property type="match status" value="1"/>
</dbReference>
<dbReference type="PANTHER" id="PTHR28307:SF2">
    <property type="entry name" value="PROTEIN PAL1"/>
    <property type="match status" value="1"/>
</dbReference>
<feature type="compositionally biased region" description="Polar residues" evidence="1">
    <location>
        <begin position="401"/>
        <end position="418"/>
    </location>
</feature>
<dbReference type="EMBL" id="BTGD01000025">
    <property type="protein sequence ID" value="GMM58797.1"/>
    <property type="molecule type" value="Genomic_DNA"/>
</dbReference>
<dbReference type="GO" id="GO:0005737">
    <property type="term" value="C:cytoplasm"/>
    <property type="evidence" value="ECO:0007669"/>
    <property type="project" value="TreeGrafter"/>
</dbReference>
<keyword evidence="3" id="KW-1185">Reference proteome</keyword>
<sequence length="503" mass="54663">MQYSIQTPSTTGSGRPFSTTNPFRMSGSNSAASPPAGTPISAATGSYGADPQFNDWARDQMGQQQQQRFQRNSTDSSLAFDSARSPPSKSSTNPFLADDDDADETDTDYNRNMGSSSHPSARDEKERLRQRYMEERDVNDTSPRRPGGEMPPSYDEVPRSRRTNGVYQEDKARHRSHRSNSNSGGSGSRSDRPRTHRHHSSGDRDREGDRERERRHHHGSSSAARREKRKSKMVPAKNVDTIDKLDVTGLFGGSFHHDGPFDACTPHRNKNNKAAPVMAFPADGPNSTIGGTFRKMSALDQIYGVDDADFDMYQHSSGRNASKDAIRTNVDDLRQVDAKSKAEKVHGPTTYGLGSTTFLDGAPAPAASSNTLGRGKSMSYRQTSFNSNTTSPGSPGIRRNMTVSSRPTNRYGSGSSDSMGFARPTAARSGSGPELTKTEVSFSTRERGAGDRSFGDDEDDVYLGSPGNSSGGVRFDSGAKKSSGRGNSFLKRVKSLKVGGRKR</sequence>
<feature type="region of interest" description="Disordered" evidence="1">
    <location>
        <begin position="356"/>
        <end position="503"/>
    </location>
</feature>
<feature type="compositionally biased region" description="Polar residues" evidence="1">
    <location>
        <begin position="72"/>
        <end position="94"/>
    </location>
</feature>
<feature type="compositionally biased region" description="Acidic residues" evidence="1">
    <location>
        <begin position="97"/>
        <end position="107"/>
    </location>
</feature>
<feature type="region of interest" description="Disordered" evidence="1">
    <location>
        <begin position="1"/>
        <end position="238"/>
    </location>
</feature>
<dbReference type="Pfam" id="PF08316">
    <property type="entry name" value="Pal1"/>
    <property type="match status" value="1"/>
</dbReference>
<protein>
    <submittedName>
        <fullName evidence="2">Pal1 protein</fullName>
    </submittedName>
</protein>